<dbReference type="Gene3D" id="3.40.50.1110">
    <property type="entry name" value="SGNH hydrolase"/>
    <property type="match status" value="1"/>
</dbReference>
<dbReference type="InterPro" id="IPR036514">
    <property type="entry name" value="SGNH_hydro_sf"/>
</dbReference>
<feature type="signal peptide" evidence="1">
    <location>
        <begin position="1"/>
        <end position="23"/>
    </location>
</feature>
<sequence>MDLIAPMRKIIFFLMLCASTAQAACEMQPTTIVGKTLIGSFETKRLKSDAIKFSPETGDITGKNAVFDFDTLYEMDSGKSSARFRVGEAFLIDGVSYVGNVEWESGKAPKKTGTYEFYALKTEPVKNAKTLTMVGDSITWWSYGRYFRCLLAPELPGVQFVGPHTDVVGYGHAGEGGNNTQQVIDRLDKIKPSDYYFVLAGTNDWNFWAAQKTIENLKEIAKALNEKGGQVIISTLLPRLDEHDAHNEEVNRLLLAWNGEGCDCKVIDLGSEFRKLPNSQSYFWDNAVHPNFEGYQKITEILGTDIRKTFNQVAQ</sequence>
<dbReference type="PANTHER" id="PTHR30383">
    <property type="entry name" value="THIOESTERASE 1/PROTEASE 1/LYSOPHOSPHOLIPASE L1"/>
    <property type="match status" value="1"/>
</dbReference>
<feature type="domain" description="SGNH hydrolase-type esterase" evidence="2">
    <location>
        <begin position="134"/>
        <end position="296"/>
    </location>
</feature>
<keyword evidence="4" id="KW-1185">Reference proteome</keyword>
<dbReference type="PANTHER" id="PTHR30383:SF5">
    <property type="entry name" value="SGNH HYDROLASE-TYPE ESTERASE DOMAIN-CONTAINING PROTEIN"/>
    <property type="match status" value="1"/>
</dbReference>
<dbReference type="GO" id="GO:0016787">
    <property type="term" value="F:hydrolase activity"/>
    <property type="evidence" value="ECO:0007669"/>
    <property type="project" value="UniProtKB-KW"/>
</dbReference>
<keyword evidence="3" id="KW-0378">Hydrolase</keyword>
<dbReference type="EMBL" id="CP093428">
    <property type="protein sequence ID" value="WGK92525.1"/>
    <property type="molecule type" value="Genomic_DNA"/>
</dbReference>
<evidence type="ECO:0000259" key="2">
    <source>
        <dbReference type="Pfam" id="PF13472"/>
    </source>
</evidence>
<dbReference type="InterPro" id="IPR013830">
    <property type="entry name" value="SGNH_hydro"/>
</dbReference>
<reference evidence="3 4" key="1">
    <citation type="submission" date="2022-03" db="EMBL/GenBank/DDBJ databases">
        <title>Plant growth promoting endophytes with ACC deaminase activity.</title>
        <authorList>
            <person name="Charles T."/>
            <person name="Van Dyk A."/>
            <person name="Cheng J."/>
            <person name="Heil J."/>
        </authorList>
    </citation>
    <scope>NUCLEOTIDE SEQUENCE [LARGE SCALE GENOMIC DNA]</scope>
    <source>
        <strain evidence="3 4">8R6</strain>
    </source>
</reference>
<accession>A0ABY8MYR8</accession>
<dbReference type="SUPFAM" id="SSF52266">
    <property type="entry name" value="SGNH hydrolase"/>
    <property type="match status" value="1"/>
</dbReference>
<dbReference type="RefSeq" id="WP_280163456.1">
    <property type="nucleotide sequence ID" value="NZ_CP093428.1"/>
</dbReference>
<name>A0ABY8MYR8_9PSED</name>
<keyword evidence="1" id="KW-0732">Signal</keyword>
<organism evidence="3 4">
    <name type="scientific">Pseudomonas migulae</name>
    <dbReference type="NCBI Taxonomy" id="78543"/>
    <lineage>
        <taxon>Bacteria</taxon>
        <taxon>Pseudomonadati</taxon>
        <taxon>Pseudomonadota</taxon>
        <taxon>Gammaproteobacteria</taxon>
        <taxon>Pseudomonadales</taxon>
        <taxon>Pseudomonadaceae</taxon>
        <taxon>Pseudomonas</taxon>
    </lineage>
</organism>
<gene>
    <name evidence="3" type="ORF">MOQ58_10175</name>
</gene>
<dbReference type="Pfam" id="PF13472">
    <property type="entry name" value="Lipase_GDSL_2"/>
    <property type="match status" value="1"/>
</dbReference>
<evidence type="ECO:0000313" key="4">
    <source>
        <dbReference type="Proteomes" id="UP001243713"/>
    </source>
</evidence>
<protein>
    <submittedName>
        <fullName evidence="3">SGNH/GDSL hydrolase family protein</fullName>
    </submittedName>
</protein>
<evidence type="ECO:0000256" key="1">
    <source>
        <dbReference type="SAM" id="SignalP"/>
    </source>
</evidence>
<feature type="chain" id="PRO_5046448263" evidence="1">
    <location>
        <begin position="24"/>
        <end position="315"/>
    </location>
</feature>
<dbReference type="Proteomes" id="UP001243713">
    <property type="component" value="Chromosome"/>
</dbReference>
<dbReference type="InterPro" id="IPR051532">
    <property type="entry name" value="Ester_Hydrolysis_Enzymes"/>
</dbReference>
<proteinExistence type="predicted"/>
<dbReference type="CDD" id="cd00229">
    <property type="entry name" value="SGNH_hydrolase"/>
    <property type="match status" value="1"/>
</dbReference>
<evidence type="ECO:0000313" key="3">
    <source>
        <dbReference type="EMBL" id="WGK92525.1"/>
    </source>
</evidence>